<dbReference type="EMBL" id="FN649760">
    <property type="protein sequence ID" value="CBJ28711.1"/>
    <property type="molecule type" value="Genomic_DNA"/>
</dbReference>
<keyword evidence="7" id="KW-1185">Reference proteome</keyword>
<gene>
    <name evidence="6" type="ORF">Esi_0118_0058</name>
</gene>
<feature type="domain" description="Ubiquitin-like protease family profile" evidence="5">
    <location>
        <begin position="1"/>
        <end position="75"/>
    </location>
</feature>
<dbReference type="GO" id="GO:0006508">
    <property type="term" value="P:proteolysis"/>
    <property type="evidence" value="ECO:0007669"/>
    <property type="project" value="UniProtKB-KW"/>
</dbReference>
<evidence type="ECO:0000256" key="2">
    <source>
        <dbReference type="ARBA" id="ARBA00022670"/>
    </source>
</evidence>
<evidence type="ECO:0000259" key="5">
    <source>
        <dbReference type="PROSITE" id="PS50600"/>
    </source>
</evidence>
<dbReference type="Proteomes" id="UP000002630">
    <property type="component" value="Unassembled WGS sequence"/>
</dbReference>
<comment type="similarity">
    <text evidence="1">Belongs to the peptidase C48 family.</text>
</comment>
<dbReference type="OrthoDB" id="442460at2759"/>
<protein>
    <submittedName>
        <fullName evidence="6">SUMO deconjugating cysteine peptidase Ulp2</fullName>
    </submittedName>
</protein>
<dbReference type="InParanoid" id="D7FI86"/>
<sequence length="75" mass="8565">MGAFYAKLSNRSFSDFDAAYSSVQRWYGGVNIFTKKFVLVPVVEDLHWSLSCLCNLDQLQGPLRTRGRTTESQQE</sequence>
<dbReference type="PROSITE" id="PS50600">
    <property type="entry name" value="ULP_PROTEASE"/>
    <property type="match status" value="1"/>
</dbReference>
<proteinExistence type="inferred from homology"/>
<dbReference type="InterPro" id="IPR003653">
    <property type="entry name" value="Peptidase_C48_C"/>
</dbReference>
<evidence type="ECO:0000256" key="4">
    <source>
        <dbReference type="ARBA" id="ARBA00022807"/>
    </source>
</evidence>
<evidence type="ECO:0000313" key="6">
    <source>
        <dbReference type="EMBL" id="CBJ28711.1"/>
    </source>
</evidence>
<keyword evidence="3" id="KW-0378">Hydrolase</keyword>
<dbReference type="AlphaFoldDB" id="D7FI86"/>
<accession>D7FI86</accession>
<dbReference type="PANTHER" id="PTHR46915:SF2">
    <property type="entry name" value="UBIQUITIN-LIKE PROTEASE 4"/>
    <property type="match status" value="1"/>
</dbReference>
<evidence type="ECO:0000256" key="3">
    <source>
        <dbReference type="ARBA" id="ARBA00022801"/>
    </source>
</evidence>
<organism evidence="6 7">
    <name type="scientific">Ectocarpus siliculosus</name>
    <name type="common">Brown alga</name>
    <name type="synonym">Conferva siliculosa</name>
    <dbReference type="NCBI Taxonomy" id="2880"/>
    <lineage>
        <taxon>Eukaryota</taxon>
        <taxon>Sar</taxon>
        <taxon>Stramenopiles</taxon>
        <taxon>Ochrophyta</taxon>
        <taxon>PX clade</taxon>
        <taxon>Phaeophyceae</taxon>
        <taxon>Ectocarpales</taxon>
        <taxon>Ectocarpaceae</taxon>
        <taxon>Ectocarpus</taxon>
    </lineage>
</organism>
<dbReference type="STRING" id="2880.D7FI86"/>
<reference evidence="6 7" key="1">
    <citation type="journal article" date="2010" name="Nature">
        <title>The Ectocarpus genome and the independent evolution of multicellularity in brown algae.</title>
        <authorList>
            <person name="Cock J.M."/>
            <person name="Sterck L."/>
            <person name="Rouze P."/>
            <person name="Scornet D."/>
            <person name="Allen A.E."/>
            <person name="Amoutzias G."/>
            <person name="Anthouard V."/>
            <person name="Artiguenave F."/>
            <person name="Aury J.M."/>
            <person name="Badger J.H."/>
            <person name="Beszteri B."/>
            <person name="Billiau K."/>
            <person name="Bonnet E."/>
            <person name="Bothwell J.H."/>
            <person name="Bowler C."/>
            <person name="Boyen C."/>
            <person name="Brownlee C."/>
            <person name="Carrano C.J."/>
            <person name="Charrier B."/>
            <person name="Cho G.Y."/>
            <person name="Coelho S.M."/>
            <person name="Collen J."/>
            <person name="Corre E."/>
            <person name="Da Silva C."/>
            <person name="Delage L."/>
            <person name="Delaroque N."/>
            <person name="Dittami S.M."/>
            <person name="Doulbeau S."/>
            <person name="Elias M."/>
            <person name="Farnham G."/>
            <person name="Gachon C.M."/>
            <person name="Gschloessl B."/>
            <person name="Heesch S."/>
            <person name="Jabbari K."/>
            <person name="Jubin C."/>
            <person name="Kawai H."/>
            <person name="Kimura K."/>
            <person name="Kloareg B."/>
            <person name="Kupper F.C."/>
            <person name="Lang D."/>
            <person name="Le Bail A."/>
            <person name="Leblanc C."/>
            <person name="Lerouge P."/>
            <person name="Lohr M."/>
            <person name="Lopez P.J."/>
            <person name="Martens C."/>
            <person name="Maumus F."/>
            <person name="Michel G."/>
            <person name="Miranda-Saavedra D."/>
            <person name="Morales J."/>
            <person name="Moreau H."/>
            <person name="Motomura T."/>
            <person name="Nagasato C."/>
            <person name="Napoli C.A."/>
            <person name="Nelson D.R."/>
            <person name="Nyvall-Collen P."/>
            <person name="Peters A.F."/>
            <person name="Pommier C."/>
            <person name="Potin P."/>
            <person name="Poulain J."/>
            <person name="Quesneville H."/>
            <person name="Read B."/>
            <person name="Rensing S.A."/>
            <person name="Ritter A."/>
            <person name="Rousvoal S."/>
            <person name="Samanta M."/>
            <person name="Samson G."/>
            <person name="Schroeder D.C."/>
            <person name="Segurens B."/>
            <person name="Strittmatter M."/>
            <person name="Tonon T."/>
            <person name="Tregear J.W."/>
            <person name="Valentin K."/>
            <person name="von Dassow P."/>
            <person name="Yamagishi T."/>
            <person name="Van de Peer Y."/>
            <person name="Wincker P."/>
        </authorList>
    </citation>
    <scope>NUCLEOTIDE SEQUENCE [LARGE SCALE GENOMIC DNA]</scope>
    <source>
        <strain evidence="7">Ec32 / CCAP1310/4</strain>
    </source>
</reference>
<evidence type="ECO:0000313" key="7">
    <source>
        <dbReference type="Proteomes" id="UP000002630"/>
    </source>
</evidence>
<name>D7FI86_ECTSI</name>
<dbReference type="SUPFAM" id="SSF54001">
    <property type="entry name" value="Cysteine proteinases"/>
    <property type="match status" value="1"/>
</dbReference>
<dbReference type="InterPro" id="IPR038765">
    <property type="entry name" value="Papain-like_cys_pep_sf"/>
</dbReference>
<dbReference type="PANTHER" id="PTHR46915">
    <property type="entry name" value="UBIQUITIN-LIKE PROTEASE 4-RELATED"/>
    <property type="match status" value="1"/>
</dbReference>
<evidence type="ECO:0000256" key="1">
    <source>
        <dbReference type="ARBA" id="ARBA00005234"/>
    </source>
</evidence>
<dbReference type="Gene3D" id="3.30.310.130">
    <property type="entry name" value="Ubiquitin-related"/>
    <property type="match status" value="1"/>
</dbReference>
<keyword evidence="2" id="KW-0645">Protease</keyword>
<dbReference type="GO" id="GO:0016926">
    <property type="term" value="P:protein desumoylation"/>
    <property type="evidence" value="ECO:0007669"/>
    <property type="project" value="UniProtKB-ARBA"/>
</dbReference>
<dbReference type="Pfam" id="PF02902">
    <property type="entry name" value="Peptidase_C48"/>
    <property type="match status" value="1"/>
</dbReference>
<keyword evidence="4" id="KW-0788">Thiol protease</keyword>
<dbReference type="GO" id="GO:0008234">
    <property type="term" value="F:cysteine-type peptidase activity"/>
    <property type="evidence" value="ECO:0007669"/>
    <property type="project" value="UniProtKB-KW"/>
</dbReference>